<comment type="subcellular location">
    <subcellularLocation>
        <location evidence="1">Cell membrane</location>
        <topology evidence="1">Multi-pass membrane protein</topology>
    </subcellularLocation>
</comment>
<dbReference type="GO" id="GO:0022857">
    <property type="term" value="F:transmembrane transporter activity"/>
    <property type="evidence" value="ECO:0007669"/>
    <property type="project" value="InterPro"/>
</dbReference>
<feature type="transmembrane region" description="Helical" evidence="6">
    <location>
        <begin position="130"/>
        <end position="148"/>
    </location>
</feature>
<evidence type="ECO:0000256" key="6">
    <source>
        <dbReference type="SAM" id="Phobius"/>
    </source>
</evidence>
<feature type="transmembrane region" description="Helical" evidence="6">
    <location>
        <begin position="397"/>
        <end position="417"/>
    </location>
</feature>
<evidence type="ECO:0000256" key="5">
    <source>
        <dbReference type="ARBA" id="ARBA00023136"/>
    </source>
</evidence>
<feature type="transmembrane region" description="Helical" evidence="6">
    <location>
        <begin position="96"/>
        <end position="118"/>
    </location>
</feature>
<dbReference type="EMBL" id="RAHH01000001">
    <property type="protein sequence ID" value="RJT47494.1"/>
    <property type="molecule type" value="Genomic_DNA"/>
</dbReference>
<feature type="transmembrane region" description="Helical" evidence="6">
    <location>
        <begin position="54"/>
        <end position="75"/>
    </location>
</feature>
<sequence>MSANTSAAPATQRVQLRKTLTLVQVVMMGLAYLQPMTIFDTFGIVSGLTDGHVATAYIFALIAVLFTAVSYGKLVQRFPSAGSAYTYAQKAISPHVGFMVGWSSLLDYLFMPMINILLAKIYLEAIFPGVPSWIFVVALVAMMTAFNLRGIKVVANLNSIIVVVQVAIMVVFLGLLVRGVYMGEGMGTLATTKPFFSENAHVVPMITGATILCFSFLGFDGISSLSEETPNAGKVIPKAIFLTALIGGVIFVVVSYFLQLYFPDISRFKDPDASQPEIMLYVAGKFFQSVILCFSCVTVLASGMAAHAGVSRLLYVMGRDGVFPEKLFGYVHPKWRTPTFNVLLVGVVAMSAVTFDLVTATALINFGALVAFTFVNLSVISQFYIREKRNRTLKDHINYLVLPVIGALTVGALWLNLEASSMTLGLVWGAIGLGYLAFITNAFRKQPPQMSGEIAPEA</sequence>
<dbReference type="RefSeq" id="WP_120130868.1">
    <property type="nucleotide sequence ID" value="NZ_RAHH01000001.1"/>
</dbReference>
<accession>A0A419NF19</accession>
<dbReference type="Proteomes" id="UP000284908">
    <property type="component" value="Unassembled WGS sequence"/>
</dbReference>
<keyword evidence="2" id="KW-1003">Cell membrane</keyword>
<feature type="transmembrane region" description="Helical" evidence="6">
    <location>
        <begin position="160"/>
        <end position="181"/>
    </location>
</feature>
<proteinExistence type="predicted"/>
<dbReference type="AlphaFoldDB" id="A0A419NF19"/>
<keyword evidence="4 6" id="KW-1133">Transmembrane helix</keyword>
<evidence type="ECO:0000256" key="3">
    <source>
        <dbReference type="ARBA" id="ARBA00022692"/>
    </source>
</evidence>
<comment type="caution">
    <text evidence="7">The sequence shown here is derived from an EMBL/GenBank/DDBJ whole genome shotgun (WGS) entry which is preliminary data.</text>
</comment>
<evidence type="ECO:0000313" key="8">
    <source>
        <dbReference type="Proteomes" id="UP000284908"/>
    </source>
</evidence>
<evidence type="ECO:0000256" key="4">
    <source>
        <dbReference type="ARBA" id="ARBA00022989"/>
    </source>
</evidence>
<dbReference type="PIRSF" id="PIRSF006060">
    <property type="entry name" value="AA_transporter"/>
    <property type="match status" value="1"/>
</dbReference>
<protein>
    <submittedName>
        <fullName evidence="7">APC family permease</fullName>
    </submittedName>
</protein>
<feature type="transmembrane region" description="Helical" evidence="6">
    <location>
        <begin position="201"/>
        <end position="219"/>
    </location>
</feature>
<dbReference type="OrthoDB" id="9804700at2"/>
<reference evidence="7 8" key="1">
    <citation type="submission" date="2018-09" db="EMBL/GenBank/DDBJ databases">
        <authorList>
            <person name="Le Fleche-Mateos A."/>
        </authorList>
    </citation>
    <scope>NUCLEOTIDE SEQUENCE [LARGE SCALE GENOMIC DNA]</scope>
    <source>
        <strain evidence="7 8">DSM 27399</strain>
    </source>
</reference>
<dbReference type="InterPro" id="IPR050367">
    <property type="entry name" value="APC_superfamily"/>
</dbReference>
<feature type="transmembrane region" description="Helical" evidence="6">
    <location>
        <begin position="340"/>
        <end position="358"/>
    </location>
</feature>
<evidence type="ECO:0000313" key="7">
    <source>
        <dbReference type="EMBL" id="RJT47494.1"/>
    </source>
</evidence>
<feature type="transmembrane region" description="Helical" evidence="6">
    <location>
        <begin position="364"/>
        <end position="385"/>
    </location>
</feature>
<feature type="transmembrane region" description="Helical" evidence="6">
    <location>
        <begin position="423"/>
        <end position="443"/>
    </location>
</feature>
<name>A0A419NF19_9GAMM</name>
<feature type="transmembrane region" description="Helical" evidence="6">
    <location>
        <begin position="21"/>
        <end position="48"/>
    </location>
</feature>
<evidence type="ECO:0000256" key="1">
    <source>
        <dbReference type="ARBA" id="ARBA00004651"/>
    </source>
</evidence>
<dbReference type="Gene3D" id="1.20.1740.10">
    <property type="entry name" value="Amino acid/polyamine transporter I"/>
    <property type="match status" value="1"/>
</dbReference>
<dbReference type="Pfam" id="PF13520">
    <property type="entry name" value="AA_permease_2"/>
    <property type="match status" value="1"/>
</dbReference>
<evidence type="ECO:0000256" key="2">
    <source>
        <dbReference type="ARBA" id="ARBA00022475"/>
    </source>
</evidence>
<feature type="transmembrane region" description="Helical" evidence="6">
    <location>
        <begin position="239"/>
        <end position="258"/>
    </location>
</feature>
<dbReference type="InterPro" id="IPR002293">
    <property type="entry name" value="AA/rel_permease1"/>
</dbReference>
<keyword evidence="8" id="KW-1185">Reference proteome</keyword>
<dbReference type="PANTHER" id="PTHR42770">
    <property type="entry name" value="AMINO ACID TRANSPORTER-RELATED"/>
    <property type="match status" value="1"/>
</dbReference>
<keyword evidence="3 6" id="KW-0812">Transmembrane</keyword>
<dbReference type="GO" id="GO:0005886">
    <property type="term" value="C:plasma membrane"/>
    <property type="evidence" value="ECO:0007669"/>
    <property type="project" value="UniProtKB-SubCell"/>
</dbReference>
<gene>
    <name evidence="7" type="ORF">D6C13_00345</name>
</gene>
<dbReference type="PANTHER" id="PTHR42770:SF1">
    <property type="entry name" value="LOW-AFFINITY PUTRESCINE IMPORTER PLAP"/>
    <property type="match status" value="1"/>
</dbReference>
<organism evidence="7 8">
    <name type="scientific">Rahnella woolbedingensis</name>
    <dbReference type="NCBI Taxonomy" id="1510574"/>
    <lineage>
        <taxon>Bacteria</taxon>
        <taxon>Pseudomonadati</taxon>
        <taxon>Pseudomonadota</taxon>
        <taxon>Gammaproteobacteria</taxon>
        <taxon>Enterobacterales</taxon>
        <taxon>Yersiniaceae</taxon>
        <taxon>Rahnella</taxon>
    </lineage>
</organism>
<keyword evidence="5 6" id="KW-0472">Membrane</keyword>
<feature type="transmembrane region" description="Helical" evidence="6">
    <location>
        <begin position="278"/>
        <end position="302"/>
    </location>
</feature>